<organism evidence="2 3">
    <name type="scientific">Hydrogenophaga taeniospiralis CCUG 15921</name>
    <dbReference type="NCBI Taxonomy" id="1281780"/>
    <lineage>
        <taxon>Bacteria</taxon>
        <taxon>Pseudomonadati</taxon>
        <taxon>Pseudomonadota</taxon>
        <taxon>Betaproteobacteria</taxon>
        <taxon>Burkholderiales</taxon>
        <taxon>Comamonadaceae</taxon>
        <taxon>Hydrogenophaga</taxon>
    </lineage>
</organism>
<accession>A0A9X4NSU4</accession>
<dbReference type="RefSeq" id="WP_068167423.1">
    <property type="nucleotide sequence ID" value="NZ_BCWR01000004.1"/>
</dbReference>
<sequence>MASFEYKKWSVQRSAKQPLLDFLVDGLKAGGCTVLSVSDPSHAPFLISYETPMGERQGVLAYAFLANSQITRNRPEDEHRFQIKYGSDPHATLPLERDSAQLLTTIFVGIDPVRKMMVGADPVLHDGTKMFISLEFKRSHVKKVLEVGWHAWERESSKSKSEPVEVLVGVQQKHVLEFITFERHALGLDAGHRQLIAEQLLGNPRLNAAVTAPHALTAELKMPADEVLNLIQRASRLKMAVRGWVAEHHLEQYLQTIPGVKDCRRLDQEGRPDIELRFKRSGPLLIECKNVLRVTAKGGIPRVDFQRTRASKADPCSRYYKPGDFHVLAACLHAVTENWEYRFIPTIQLPAHLKCTGRIQSNLRVDAGWYRNPADAFIALA</sequence>
<dbReference type="InterPro" id="IPR046894">
    <property type="entry name" value="MTaX1"/>
</dbReference>
<keyword evidence="3" id="KW-1185">Reference proteome</keyword>
<feature type="domain" description="Methylase-associated X1" evidence="1">
    <location>
        <begin position="60"/>
        <end position="179"/>
    </location>
</feature>
<dbReference type="AlphaFoldDB" id="A0A9X4NSU4"/>
<gene>
    <name evidence="2" type="ORF">H010_15799</name>
</gene>
<reference evidence="2" key="1">
    <citation type="submission" date="2013-01" db="EMBL/GenBank/DDBJ databases">
        <title>Genome draft of Hydrogenophaga taeniospiralis 2K1.</title>
        <authorList>
            <person name="Gomila M."/>
            <person name="Lalucat J."/>
        </authorList>
    </citation>
    <scope>NUCLEOTIDE SEQUENCE</scope>
    <source>
        <strain evidence="2">CCUG 15921</strain>
    </source>
</reference>
<dbReference type="Proteomes" id="UP001152876">
    <property type="component" value="Unassembled WGS sequence"/>
</dbReference>
<dbReference type="Pfam" id="PF20296">
    <property type="entry name" value="MTaX1"/>
    <property type="match status" value="1"/>
</dbReference>
<evidence type="ECO:0000313" key="2">
    <source>
        <dbReference type="EMBL" id="MDG5976732.1"/>
    </source>
</evidence>
<evidence type="ECO:0000313" key="3">
    <source>
        <dbReference type="Proteomes" id="UP001152876"/>
    </source>
</evidence>
<proteinExistence type="predicted"/>
<evidence type="ECO:0000259" key="1">
    <source>
        <dbReference type="Pfam" id="PF20296"/>
    </source>
</evidence>
<comment type="caution">
    <text evidence="2">The sequence shown here is derived from an EMBL/GenBank/DDBJ whole genome shotgun (WGS) entry which is preliminary data.</text>
</comment>
<dbReference type="EMBL" id="AOGK01000014">
    <property type="protein sequence ID" value="MDG5976732.1"/>
    <property type="molecule type" value="Genomic_DNA"/>
</dbReference>
<name>A0A9X4NSU4_9BURK</name>
<protein>
    <recommendedName>
        <fullName evidence="1">Methylase-associated X1 domain-containing protein</fullName>
    </recommendedName>
</protein>